<name>A0A1J9T4X5_9BACI</name>
<dbReference type="RefSeq" id="WP_071758583.1">
    <property type="nucleotide sequence ID" value="NZ_CBCSIO010000024.1"/>
</dbReference>
<dbReference type="AlphaFoldDB" id="A0A1J9T4X5"/>
<evidence type="ECO:0000313" key="1">
    <source>
        <dbReference type="EMBL" id="OJD61310.1"/>
    </source>
</evidence>
<accession>A0A1J9T4X5</accession>
<comment type="caution">
    <text evidence="1">The sequence shown here is derived from an EMBL/GenBank/DDBJ whole genome shotgun (WGS) entry which is preliminary data.</text>
</comment>
<dbReference type="Proteomes" id="UP000181873">
    <property type="component" value="Unassembled WGS sequence"/>
</dbReference>
<sequence length="170" mass="20206">MTKSINPQEYSYAFRLGKYDCFKVRTGICSLHLNDEQYQEIKKREKNLRFGDGSVDYCRLLAAHMIKEDWFNKNTRINAYLYNCGHVAFGDGQHRTCIAKKLGKEKIVLNVFETNDMICRVCHFKKVDNNKSFMEKLMDIIKNRKRKDPATYEFIDDELTSFNAKRFFKR</sequence>
<proteinExistence type="predicted"/>
<protein>
    <submittedName>
        <fullName evidence="1">Uncharacterized protein</fullName>
    </submittedName>
</protein>
<organism evidence="1 2">
    <name type="scientific">Bacillus albus</name>
    <dbReference type="NCBI Taxonomy" id="2026189"/>
    <lineage>
        <taxon>Bacteria</taxon>
        <taxon>Bacillati</taxon>
        <taxon>Bacillota</taxon>
        <taxon>Bacilli</taxon>
        <taxon>Bacillales</taxon>
        <taxon>Bacillaceae</taxon>
        <taxon>Bacillus</taxon>
        <taxon>Bacillus cereus group</taxon>
    </lineage>
</organism>
<evidence type="ECO:0000313" key="2">
    <source>
        <dbReference type="Proteomes" id="UP000181873"/>
    </source>
</evidence>
<reference evidence="1 2" key="1">
    <citation type="submission" date="2016-06" db="EMBL/GenBank/DDBJ databases">
        <title>First insights into the genetic diversity and population structure of in the Bacillus cereus group bacteria from diverse marine environments.</title>
        <authorList>
            <person name="Liu Y."/>
            <person name="Lai Q."/>
            <person name="Shao Z."/>
        </authorList>
    </citation>
    <scope>NUCLEOTIDE SEQUENCE [LARGE SCALE GENOMIC DNA]</scope>
    <source>
        <strain evidence="1 2">N35-10-2</strain>
    </source>
</reference>
<dbReference type="EMBL" id="MAOE01000102">
    <property type="protein sequence ID" value="OJD61310.1"/>
    <property type="molecule type" value="Genomic_DNA"/>
</dbReference>
<gene>
    <name evidence="1" type="ORF">BAU25_15750</name>
</gene>